<feature type="chain" id="PRO_5001644573" evidence="5">
    <location>
        <begin position="23"/>
        <end position="556"/>
    </location>
</feature>
<dbReference type="PANTHER" id="PTHR24366">
    <property type="entry name" value="IG(IMMUNOGLOBULIN) AND LRR(LEUCINE RICH REPEAT) DOMAINS"/>
    <property type="match status" value="1"/>
</dbReference>
<dbReference type="Proteomes" id="UP000027135">
    <property type="component" value="Unassembled WGS sequence"/>
</dbReference>
<accession>A0A067R0M3</accession>
<protein>
    <submittedName>
        <fullName evidence="6">Reticulon-4 receptor-like 2</fullName>
    </submittedName>
</protein>
<sequence length="556" mass="61858">MHTAAPLGLLFALATLFRDSSACTVTPSCLCDEVPFKMRCELYLSGILFGNDTLVHTGLRLNCSGTSTICSDAFKTLPCRDCLHDIYLERNNVSVIEPDAFRGLQQLDVACVNNNEIGELHHSTFQHNPRLKRLDISFNRLRFLHPDTFVHMKSFYFLNVSFNMLVLNDNLLNSEYINILDAGHCNRMRDSSWNVLNNRVFSGLPNLTKLVLEGNGIQSLSSDTFSRNPRLVTLNLKNNGLKVLPHAVLSHSHSIKHLHLSDNPLVCDCDMKRFSAWCLNHGVRLDEVSCDTPRASWKLLETLVCGTVPLSFTFMPITNSSISATSPSVGEPTTSPNSNNLTASVAATTPESNILTSTVSGSTAASSVFFEDKEETISKNGSNIGSLAQSTVHSTMQIRYKYTPSSNLALPKVEHTRSFFNWYVFGAICSLVASVVLVVITIRLFRRANLRGSVCTTHYFAFTFCSRCTTTNDEVNEKCSPLPCNSMANLNKVLRQKTELQYSSRDVTSVTDVRYQVSPQQHREVATCRYSGLLETNIDTFSTTVLNEGHVYEVID</sequence>
<dbReference type="SUPFAM" id="SSF52058">
    <property type="entry name" value="L domain-like"/>
    <property type="match status" value="1"/>
</dbReference>
<name>A0A067R0M3_ZOONE</name>
<evidence type="ECO:0000313" key="7">
    <source>
        <dbReference type="Proteomes" id="UP000027135"/>
    </source>
</evidence>
<keyword evidence="4" id="KW-0472">Membrane</keyword>
<dbReference type="SMART" id="SM00369">
    <property type="entry name" value="LRR_TYP"/>
    <property type="match status" value="5"/>
</dbReference>
<dbReference type="Pfam" id="PF13855">
    <property type="entry name" value="LRR_8"/>
    <property type="match status" value="2"/>
</dbReference>
<reference evidence="6 7" key="1">
    <citation type="journal article" date="2014" name="Nat. Commun.">
        <title>Molecular traces of alternative social organization in a termite genome.</title>
        <authorList>
            <person name="Terrapon N."/>
            <person name="Li C."/>
            <person name="Robertson H.M."/>
            <person name="Ji L."/>
            <person name="Meng X."/>
            <person name="Booth W."/>
            <person name="Chen Z."/>
            <person name="Childers C.P."/>
            <person name="Glastad K.M."/>
            <person name="Gokhale K."/>
            <person name="Gowin J."/>
            <person name="Gronenberg W."/>
            <person name="Hermansen R.A."/>
            <person name="Hu H."/>
            <person name="Hunt B.G."/>
            <person name="Huylmans A.K."/>
            <person name="Khalil S.M."/>
            <person name="Mitchell R.D."/>
            <person name="Munoz-Torres M.C."/>
            <person name="Mustard J.A."/>
            <person name="Pan H."/>
            <person name="Reese J.T."/>
            <person name="Scharf M.E."/>
            <person name="Sun F."/>
            <person name="Vogel H."/>
            <person name="Xiao J."/>
            <person name="Yang W."/>
            <person name="Yang Z."/>
            <person name="Yang Z."/>
            <person name="Zhou J."/>
            <person name="Zhu J."/>
            <person name="Brent C.S."/>
            <person name="Elsik C.G."/>
            <person name="Goodisman M.A."/>
            <person name="Liberles D.A."/>
            <person name="Roe R.M."/>
            <person name="Vargo E.L."/>
            <person name="Vilcinskas A."/>
            <person name="Wang J."/>
            <person name="Bornberg-Bauer E."/>
            <person name="Korb J."/>
            <person name="Zhang G."/>
            <person name="Liebig J."/>
        </authorList>
    </citation>
    <scope>NUCLEOTIDE SEQUENCE [LARGE SCALE GENOMIC DNA]</scope>
    <source>
        <tissue evidence="6">Whole organism</tissue>
    </source>
</reference>
<feature type="region of interest" description="Disordered" evidence="3">
    <location>
        <begin position="323"/>
        <end position="342"/>
    </location>
</feature>
<dbReference type="InterPro" id="IPR003591">
    <property type="entry name" value="Leu-rich_rpt_typical-subtyp"/>
</dbReference>
<keyword evidence="6" id="KW-0675">Receptor</keyword>
<proteinExistence type="predicted"/>
<organism evidence="6 7">
    <name type="scientific">Zootermopsis nevadensis</name>
    <name type="common">Dampwood termite</name>
    <dbReference type="NCBI Taxonomy" id="136037"/>
    <lineage>
        <taxon>Eukaryota</taxon>
        <taxon>Metazoa</taxon>
        <taxon>Ecdysozoa</taxon>
        <taxon>Arthropoda</taxon>
        <taxon>Hexapoda</taxon>
        <taxon>Insecta</taxon>
        <taxon>Pterygota</taxon>
        <taxon>Neoptera</taxon>
        <taxon>Polyneoptera</taxon>
        <taxon>Dictyoptera</taxon>
        <taxon>Blattodea</taxon>
        <taxon>Blattoidea</taxon>
        <taxon>Termitoidae</taxon>
        <taxon>Termopsidae</taxon>
        <taxon>Zootermopsis</taxon>
    </lineage>
</organism>
<keyword evidence="4" id="KW-1133">Transmembrane helix</keyword>
<dbReference type="AlphaFoldDB" id="A0A067R0M3"/>
<feature type="transmembrane region" description="Helical" evidence="4">
    <location>
        <begin position="420"/>
        <end position="442"/>
    </location>
</feature>
<gene>
    <name evidence="6" type="ORF">L798_09712</name>
</gene>
<dbReference type="PROSITE" id="PS51450">
    <property type="entry name" value="LRR"/>
    <property type="match status" value="1"/>
</dbReference>
<evidence type="ECO:0000256" key="3">
    <source>
        <dbReference type="SAM" id="MobiDB-lite"/>
    </source>
</evidence>
<dbReference type="OMA" id="FLLIRCK"/>
<dbReference type="eggNOG" id="KOG4194">
    <property type="taxonomic scope" value="Eukaryota"/>
</dbReference>
<dbReference type="Gene3D" id="3.80.10.10">
    <property type="entry name" value="Ribonuclease Inhibitor"/>
    <property type="match status" value="2"/>
</dbReference>
<keyword evidence="5" id="KW-0732">Signal</keyword>
<keyword evidence="2" id="KW-0677">Repeat</keyword>
<keyword evidence="7" id="KW-1185">Reference proteome</keyword>
<evidence type="ECO:0000256" key="5">
    <source>
        <dbReference type="SAM" id="SignalP"/>
    </source>
</evidence>
<evidence type="ECO:0000256" key="1">
    <source>
        <dbReference type="ARBA" id="ARBA00022614"/>
    </source>
</evidence>
<evidence type="ECO:0000256" key="4">
    <source>
        <dbReference type="SAM" id="Phobius"/>
    </source>
</evidence>
<dbReference type="InterPro" id="IPR001611">
    <property type="entry name" value="Leu-rich_rpt"/>
</dbReference>
<keyword evidence="4" id="KW-0812">Transmembrane</keyword>
<dbReference type="STRING" id="136037.A0A067R0M3"/>
<keyword evidence="1" id="KW-0433">Leucine-rich repeat</keyword>
<dbReference type="InParanoid" id="A0A067R0M3"/>
<evidence type="ECO:0000313" key="6">
    <source>
        <dbReference type="EMBL" id="KDR16450.1"/>
    </source>
</evidence>
<feature type="signal peptide" evidence="5">
    <location>
        <begin position="1"/>
        <end position="22"/>
    </location>
</feature>
<evidence type="ECO:0000256" key="2">
    <source>
        <dbReference type="ARBA" id="ARBA00022737"/>
    </source>
</evidence>
<dbReference type="EMBL" id="KK852793">
    <property type="protein sequence ID" value="KDR16450.1"/>
    <property type="molecule type" value="Genomic_DNA"/>
</dbReference>
<dbReference type="PANTHER" id="PTHR24366:SF96">
    <property type="entry name" value="LEUCINE RICH REPEAT CONTAINING 53"/>
    <property type="match status" value="1"/>
</dbReference>
<dbReference type="InterPro" id="IPR032675">
    <property type="entry name" value="LRR_dom_sf"/>
</dbReference>